<protein>
    <submittedName>
        <fullName evidence="2">Uncharacterized protein</fullName>
    </submittedName>
</protein>
<evidence type="ECO:0000313" key="3">
    <source>
        <dbReference type="Proteomes" id="UP000198960"/>
    </source>
</evidence>
<proteinExistence type="predicted"/>
<dbReference type="Proteomes" id="UP000198960">
    <property type="component" value="Unassembled WGS sequence"/>
</dbReference>
<evidence type="ECO:0000313" key="2">
    <source>
        <dbReference type="EMBL" id="SEP29451.1"/>
    </source>
</evidence>
<organism evidence="2 3">
    <name type="scientific">Trujillonella endophytica</name>
    <dbReference type="NCBI Taxonomy" id="673521"/>
    <lineage>
        <taxon>Bacteria</taxon>
        <taxon>Bacillati</taxon>
        <taxon>Actinomycetota</taxon>
        <taxon>Actinomycetes</taxon>
        <taxon>Geodermatophilales</taxon>
        <taxon>Geodermatophilaceae</taxon>
        <taxon>Trujillonella</taxon>
    </lineage>
</organism>
<dbReference type="AlphaFoldDB" id="A0A1H8WP74"/>
<gene>
    <name evidence="2" type="ORF">SAMN05660991_04598</name>
</gene>
<dbReference type="EMBL" id="FOEE01000025">
    <property type="protein sequence ID" value="SEP29451.1"/>
    <property type="molecule type" value="Genomic_DNA"/>
</dbReference>
<sequence>MARPQPTPALRKSRPESHAFEQVSAAAPAAEPVRAPEPAVPAAVPQRRNAATAASSNAAGKNDLVKLSVRVRPEVNRAIKRYGIESGLSFQQIAMVALREYLQREGHPLPDPEAG</sequence>
<keyword evidence="3" id="KW-1185">Reference proteome</keyword>
<reference evidence="3" key="1">
    <citation type="submission" date="2016-10" db="EMBL/GenBank/DDBJ databases">
        <authorList>
            <person name="Varghese N."/>
            <person name="Submissions S."/>
        </authorList>
    </citation>
    <scope>NUCLEOTIDE SEQUENCE [LARGE SCALE GENOMIC DNA]</scope>
    <source>
        <strain evidence="3">DSM 45413</strain>
    </source>
</reference>
<name>A0A1H8WP74_9ACTN</name>
<feature type="compositionally biased region" description="Low complexity" evidence="1">
    <location>
        <begin position="25"/>
        <end position="59"/>
    </location>
</feature>
<evidence type="ECO:0000256" key="1">
    <source>
        <dbReference type="SAM" id="MobiDB-lite"/>
    </source>
</evidence>
<accession>A0A1H8WP74</accession>
<dbReference type="RefSeq" id="WP_091949537.1">
    <property type="nucleotide sequence ID" value="NZ_FOEE01000025.1"/>
</dbReference>
<feature type="region of interest" description="Disordered" evidence="1">
    <location>
        <begin position="1"/>
        <end position="62"/>
    </location>
</feature>